<reference evidence="2" key="1">
    <citation type="submission" date="2020-11" db="EMBL/GenBank/DDBJ databases">
        <authorList>
            <consortium name="DOE Joint Genome Institute"/>
            <person name="Ahrendt S."/>
            <person name="Riley R."/>
            <person name="Andreopoulos W."/>
            <person name="LaButti K."/>
            <person name="Pangilinan J."/>
            <person name="Ruiz-duenas F.J."/>
            <person name="Barrasa J.M."/>
            <person name="Sanchez-Garcia M."/>
            <person name="Camarero S."/>
            <person name="Miyauchi S."/>
            <person name="Serrano A."/>
            <person name="Linde D."/>
            <person name="Babiker R."/>
            <person name="Drula E."/>
            <person name="Ayuso-Fernandez I."/>
            <person name="Pacheco R."/>
            <person name="Padilla G."/>
            <person name="Ferreira P."/>
            <person name="Barriuso J."/>
            <person name="Kellner H."/>
            <person name="Castanera R."/>
            <person name="Alfaro M."/>
            <person name="Ramirez L."/>
            <person name="Pisabarro A.G."/>
            <person name="Kuo A."/>
            <person name="Tritt A."/>
            <person name="Lipzen A."/>
            <person name="He G."/>
            <person name="Yan M."/>
            <person name="Ng V."/>
            <person name="Cullen D."/>
            <person name="Martin F."/>
            <person name="Rosso M.-N."/>
            <person name="Henrissat B."/>
            <person name="Hibbett D."/>
            <person name="Martinez A.T."/>
            <person name="Grigoriev I.V."/>
        </authorList>
    </citation>
    <scope>NUCLEOTIDE SEQUENCE</scope>
    <source>
        <strain evidence="2">AH 44721</strain>
    </source>
</reference>
<accession>A0A9P5NEY1</accession>
<gene>
    <name evidence="2" type="ORF">CPB84DRAFT_253525</name>
</gene>
<feature type="compositionally biased region" description="Low complexity" evidence="1">
    <location>
        <begin position="146"/>
        <end position="170"/>
    </location>
</feature>
<evidence type="ECO:0000313" key="2">
    <source>
        <dbReference type="EMBL" id="KAF8881421.1"/>
    </source>
</evidence>
<dbReference type="OrthoDB" id="2554322at2759"/>
<protein>
    <submittedName>
        <fullName evidence="2">Uncharacterized protein</fullName>
    </submittedName>
</protein>
<dbReference type="AlphaFoldDB" id="A0A9P5NEY1"/>
<dbReference type="Proteomes" id="UP000724874">
    <property type="component" value="Unassembled WGS sequence"/>
</dbReference>
<evidence type="ECO:0000313" key="3">
    <source>
        <dbReference type="Proteomes" id="UP000724874"/>
    </source>
</evidence>
<dbReference type="EMBL" id="JADNYJ010000132">
    <property type="protein sequence ID" value="KAF8881421.1"/>
    <property type="molecule type" value="Genomic_DNA"/>
</dbReference>
<sequence>MVREFAGNVEQLKELQQTYNQLVGEVKSILDAHAQHHAQQAFVAASNVAPKPPPPVTTSTSTGFFSNLAGKRASGHGRPRSNTASSLPSSTPAAAAEKTPNVVATSSSLAYKDLASAFYTINSKYKISWECAELLIELGGGGSSSGDGPSPSTAAAAPTPAPAPVSSSVSAPLMTVDTNVTPMAKKTYGRERAITLESKPSSNSRAPTPAPDLTSASAHSTAPGQTHQHQQPLGSPSSVTSAPPANSTYTSTSHYAGNVNASWRASTGRHDLSHGSSSSSGRC</sequence>
<name>A0A9P5NEY1_GYMJU</name>
<organism evidence="2 3">
    <name type="scientific">Gymnopilus junonius</name>
    <name type="common">Spectacular rustgill mushroom</name>
    <name type="synonym">Gymnopilus spectabilis subsp. junonius</name>
    <dbReference type="NCBI Taxonomy" id="109634"/>
    <lineage>
        <taxon>Eukaryota</taxon>
        <taxon>Fungi</taxon>
        <taxon>Dikarya</taxon>
        <taxon>Basidiomycota</taxon>
        <taxon>Agaricomycotina</taxon>
        <taxon>Agaricomycetes</taxon>
        <taxon>Agaricomycetidae</taxon>
        <taxon>Agaricales</taxon>
        <taxon>Agaricineae</taxon>
        <taxon>Hymenogastraceae</taxon>
        <taxon>Gymnopilus</taxon>
    </lineage>
</organism>
<feature type="compositionally biased region" description="Low complexity" evidence="1">
    <location>
        <begin position="274"/>
        <end position="283"/>
    </location>
</feature>
<feature type="compositionally biased region" description="Polar residues" evidence="1">
    <location>
        <begin position="214"/>
        <end position="265"/>
    </location>
</feature>
<feature type="region of interest" description="Disordered" evidence="1">
    <location>
        <begin position="195"/>
        <end position="283"/>
    </location>
</feature>
<feature type="compositionally biased region" description="Low complexity" evidence="1">
    <location>
        <begin position="81"/>
        <end position="96"/>
    </location>
</feature>
<keyword evidence="3" id="KW-1185">Reference proteome</keyword>
<feature type="region of interest" description="Disordered" evidence="1">
    <location>
        <begin position="47"/>
        <end position="102"/>
    </location>
</feature>
<evidence type="ECO:0000256" key="1">
    <source>
        <dbReference type="SAM" id="MobiDB-lite"/>
    </source>
</evidence>
<comment type="caution">
    <text evidence="2">The sequence shown here is derived from an EMBL/GenBank/DDBJ whole genome shotgun (WGS) entry which is preliminary data.</text>
</comment>
<proteinExistence type="predicted"/>
<feature type="region of interest" description="Disordered" evidence="1">
    <location>
        <begin position="141"/>
        <end position="170"/>
    </location>
</feature>